<dbReference type="InterPro" id="IPR015813">
    <property type="entry name" value="Pyrv/PenolPyrv_kinase-like_dom"/>
</dbReference>
<dbReference type="AlphaFoldDB" id="A0A1Y1WRI9"/>
<evidence type="ECO:0000313" key="7">
    <source>
        <dbReference type="EMBL" id="ORX76161.1"/>
    </source>
</evidence>
<reference evidence="7 8" key="1">
    <citation type="submission" date="2016-08" db="EMBL/GenBank/DDBJ databases">
        <title>A Parts List for Fungal Cellulosomes Revealed by Comparative Genomics.</title>
        <authorList>
            <consortium name="DOE Joint Genome Institute"/>
            <person name="Haitjema C.H."/>
            <person name="Gilmore S.P."/>
            <person name="Henske J.K."/>
            <person name="Solomon K.V."/>
            <person name="De Groot R."/>
            <person name="Kuo A."/>
            <person name="Mondo S.J."/>
            <person name="Salamov A.A."/>
            <person name="Labutti K."/>
            <person name="Zhao Z."/>
            <person name="Chiniquy J."/>
            <person name="Barry K."/>
            <person name="Brewer H.M."/>
            <person name="Purvine S.O."/>
            <person name="Wright A.T."/>
            <person name="Boxma B."/>
            <person name="Van Alen T."/>
            <person name="Hackstein J.H."/>
            <person name="Baker S.E."/>
            <person name="Grigoriev I.V."/>
            <person name="O'Malley M.A."/>
        </authorList>
    </citation>
    <scope>NUCLEOTIDE SEQUENCE [LARGE SCALE GENOMIC DNA]</scope>
    <source>
        <strain evidence="7 8">S4</strain>
    </source>
</reference>
<organism evidence="7 8">
    <name type="scientific">Anaeromyces robustus</name>
    <dbReference type="NCBI Taxonomy" id="1754192"/>
    <lineage>
        <taxon>Eukaryota</taxon>
        <taxon>Fungi</taxon>
        <taxon>Fungi incertae sedis</taxon>
        <taxon>Chytridiomycota</taxon>
        <taxon>Chytridiomycota incertae sedis</taxon>
        <taxon>Neocallimastigomycetes</taxon>
        <taxon>Neocallimastigales</taxon>
        <taxon>Neocallimastigaceae</taxon>
        <taxon>Anaeromyces</taxon>
    </lineage>
</organism>
<dbReference type="STRING" id="1754192.A0A1Y1WRI9"/>
<dbReference type="PANTHER" id="PTHR20881">
    <property type="entry name" value="3-METHYL-2-OXOBUTANOATE HYDROXYMETHYLTRANSFERASE"/>
    <property type="match status" value="1"/>
</dbReference>
<dbReference type="Gene3D" id="3.20.20.60">
    <property type="entry name" value="Phosphoenolpyruvate-binding domains"/>
    <property type="match status" value="1"/>
</dbReference>
<accession>A0A1Y1WRI9</accession>
<keyword evidence="4 6" id="KW-0808">Transferase</keyword>
<name>A0A1Y1WRI9_9FUNG</name>
<dbReference type="OrthoDB" id="425211at2759"/>
<dbReference type="CDD" id="cd06557">
    <property type="entry name" value="KPHMT-like"/>
    <property type="match status" value="1"/>
</dbReference>
<evidence type="ECO:0000256" key="6">
    <source>
        <dbReference type="RuleBase" id="RU362100"/>
    </source>
</evidence>
<dbReference type="Pfam" id="PF02548">
    <property type="entry name" value="Pantoate_transf"/>
    <property type="match status" value="1"/>
</dbReference>
<dbReference type="GO" id="GO:0000287">
    <property type="term" value="F:magnesium ion binding"/>
    <property type="evidence" value="ECO:0007669"/>
    <property type="project" value="TreeGrafter"/>
</dbReference>
<comment type="caution">
    <text evidence="7">The sequence shown here is derived from an EMBL/GenBank/DDBJ whole genome shotgun (WGS) entry which is preliminary data.</text>
</comment>
<keyword evidence="8" id="KW-1185">Reference proteome</keyword>
<dbReference type="EC" id="2.1.2.11" evidence="3 6"/>
<dbReference type="InterPro" id="IPR040442">
    <property type="entry name" value="Pyrv_kinase-like_dom_sf"/>
</dbReference>
<dbReference type="GO" id="GO:0005739">
    <property type="term" value="C:mitochondrion"/>
    <property type="evidence" value="ECO:0007669"/>
    <property type="project" value="EnsemblFungi"/>
</dbReference>
<sequence>MSLIFNTSKSKITSSLSQNLINNGIINIKRNINLKPNNESIKINLPSIKFNEKRISNNVTKQINFKRFNSTSGEKGRKKVTLNTLNNLYKKGEPITMLTAHDYPSGLFVEKGGVDTCLIGDSLGMVTLGFNSTNPVTMDDMVRHCQAVCRGAKSPFIVCDMPFGSYEASIEDAVRNAVRLIAEGNAEAVKLEGGKEMAETIKAITKVGIPVLGHIGLTPQRQSSLGGFRVQGKTFEDAKSLLEDALALQEAGCYGVVLEAMPKDVASFITSQLNILTIGIGAGNGCSGQVLVQQDMLGAFDKFVPKFCKVYADISSTAINAIKNYSKDVKERKFPDNEKNCYKMKNGEDKKLQEYIDSLKK</sequence>
<comment type="catalytic activity">
    <reaction evidence="5 6">
        <text>(6R)-5,10-methylene-5,6,7,8-tetrahydrofolate + 3-methyl-2-oxobutanoate + H2O = 2-dehydropantoate + (6S)-5,6,7,8-tetrahydrofolate</text>
        <dbReference type="Rhea" id="RHEA:11824"/>
        <dbReference type="ChEBI" id="CHEBI:11561"/>
        <dbReference type="ChEBI" id="CHEBI:11851"/>
        <dbReference type="ChEBI" id="CHEBI:15377"/>
        <dbReference type="ChEBI" id="CHEBI:15636"/>
        <dbReference type="ChEBI" id="CHEBI:57453"/>
        <dbReference type="EC" id="2.1.2.11"/>
    </reaction>
</comment>
<dbReference type="HAMAP" id="MF_00156">
    <property type="entry name" value="PanB"/>
    <property type="match status" value="1"/>
</dbReference>
<proteinExistence type="inferred from homology"/>
<dbReference type="NCBIfam" id="NF001452">
    <property type="entry name" value="PRK00311.1"/>
    <property type="match status" value="1"/>
</dbReference>
<dbReference type="NCBIfam" id="TIGR00222">
    <property type="entry name" value="panB"/>
    <property type="match status" value="1"/>
</dbReference>
<evidence type="ECO:0000256" key="2">
    <source>
        <dbReference type="ARBA" id="ARBA00008676"/>
    </source>
</evidence>
<keyword evidence="6" id="KW-0566">Pantothenate biosynthesis</keyword>
<comment type="pathway">
    <text evidence="1 6">Cofactor biosynthesis; (R)-pantothenate biosynthesis; (R)-pantoate from 3-methyl-2-oxobutanoate: step 1/2.</text>
</comment>
<reference evidence="7 8" key="2">
    <citation type="submission" date="2016-08" db="EMBL/GenBank/DDBJ databases">
        <title>Pervasive Adenine N6-methylation of Active Genes in Fungi.</title>
        <authorList>
            <consortium name="DOE Joint Genome Institute"/>
            <person name="Mondo S.J."/>
            <person name="Dannebaum R.O."/>
            <person name="Kuo R.C."/>
            <person name="Labutti K."/>
            <person name="Haridas S."/>
            <person name="Kuo A."/>
            <person name="Salamov A."/>
            <person name="Ahrendt S.R."/>
            <person name="Lipzen A."/>
            <person name="Sullivan W."/>
            <person name="Andreopoulos W.B."/>
            <person name="Clum A."/>
            <person name="Lindquist E."/>
            <person name="Daum C."/>
            <person name="Ramamoorthy G.K."/>
            <person name="Gryganskyi A."/>
            <person name="Culley D."/>
            <person name="Magnuson J.K."/>
            <person name="James T.Y."/>
            <person name="O'Malley M.A."/>
            <person name="Stajich J.E."/>
            <person name="Spatafora J.W."/>
            <person name="Visel A."/>
            <person name="Grigoriev I.V."/>
        </authorList>
    </citation>
    <scope>NUCLEOTIDE SEQUENCE [LARGE SCALE GENOMIC DNA]</scope>
    <source>
        <strain evidence="7 8">S4</strain>
    </source>
</reference>
<dbReference type="FunFam" id="3.20.20.60:FF:000003">
    <property type="entry name" value="3-methyl-2-oxobutanoate hydroxymethyltransferase"/>
    <property type="match status" value="1"/>
</dbReference>
<dbReference type="GO" id="GO:0015940">
    <property type="term" value="P:pantothenate biosynthetic process"/>
    <property type="evidence" value="ECO:0007669"/>
    <property type="project" value="UniProtKB-UniPathway"/>
</dbReference>
<evidence type="ECO:0000256" key="4">
    <source>
        <dbReference type="ARBA" id="ARBA00022679"/>
    </source>
</evidence>
<dbReference type="GO" id="GO:0003864">
    <property type="term" value="F:3-methyl-2-oxobutanoate hydroxymethyltransferase activity"/>
    <property type="evidence" value="ECO:0007669"/>
    <property type="project" value="UniProtKB-EC"/>
</dbReference>
<evidence type="ECO:0000256" key="3">
    <source>
        <dbReference type="ARBA" id="ARBA00012618"/>
    </source>
</evidence>
<evidence type="ECO:0000256" key="5">
    <source>
        <dbReference type="ARBA" id="ARBA00049172"/>
    </source>
</evidence>
<dbReference type="Proteomes" id="UP000193944">
    <property type="component" value="Unassembled WGS sequence"/>
</dbReference>
<evidence type="ECO:0000256" key="1">
    <source>
        <dbReference type="ARBA" id="ARBA00005033"/>
    </source>
</evidence>
<dbReference type="UniPathway" id="UPA00028">
    <property type="reaction ID" value="UER00003"/>
</dbReference>
<protein>
    <recommendedName>
        <fullName evidence="3 6">3-methyl-2-oxobutanoate hydroxymethyltransferase</fullName>
        <ecNumber evidence="3 6">2.1.2.11</ecNumber>
    </recommendedName>
</protein>
<dbReference type="InterPro" id="IPR003700">
    <property type="entry name" value="Pantoate_hydroxy_MeTrfase"/>
</dbReference>
<dbReference type="PANTHER" id="PTHR20881:SF0">
    <property type="entry name" value="3-METHYL-2-OXOBUTANOATE HYDROXYMETHYLTRANSFERASE"/>
    <property type="match status" value="1"/>
</dbReference>
<comment type="function">
    <text evidence="6">Catalyzes the reversible reaction in which hydroxymethyl group from 5,10-methylenetetrahydrofolate is transferred onto alpha-ketoisovalerate to form ketopantoate.</text>
</comment>
<dbReference type="EMBL" id="MCFG01000314">
    <property type="protein sequence ID" value="ORX76161.1"/>
    <property type="molecule type" value="Genomic_DNA"/>
</dbReference>
<dbReference type="SUPFAM" id="SSF51621">
    <property type="entry name" value="Phosphoenolpyruvate/pyruvate domain"/>
    <property type="match status" value="1"/>
</dbReference>
<evidence type="ECO:0000313" key="8">
    <source>
        <dbReference type="Proteomes" id="UP000193944"/>
    </source>
</evidence>
<gene>
    <name evidence="7" type="ORF">BCR32DRAFT_271435</name>
</gene>
<comment type="similarity">
    <text evidence="2 6">Belongs to the PanB family.</text>
</comment>